<evidence type="ECO:0000256" key="1">
    <source>
        <dbReference type="ARBA" id="ARBA00007435"/>
    </source>
</evidence>
<reference evidence="3 4" key="1">
    <citation type="journal article" date="2009" name="PLoS ONE">
        <title>Genome sequence of the pathogenic intestinal spirochete Brachyspira hyodysenteriae reveals adaptations to its lifestyle in the porcine large intestine.</title>
        <authorList>
            <person name="Bellgard M.I."/>
            <person name="Wanchanthuek P."/>
            <person name="La T."/>
            <person name="Ryan K."/>
            <person name="Moolhuijzen P."/>
            <person name="Albertyn Z."/>
            <person name="Shaban B."/>
            <person name="Motro Y."/>
            <person name="Dunn D.S."/>
            <person name="Schibeci D."/>
            <person name="Hunter A."/>
            <person name="Barrero R."/>
            <person name="Phillips N.D."/>
            <person name="Hampson D.J."/>
        </authorList>
    </citation>
    <scope>NUCLEOTIDE SEQUENCE [LARGE SCALE GENOMIC DNA]</scope>
    <source>
        <strain evidence="4">ATCC 49526 / WA1</strain>
    </source>
</reference>
<dbReference type="InterPro" id="IPR000305">
    <property type="entry name" value="GIY-YIG_endonuc"/>
</dbReference>
<feature type="domain" description="GIY-YIG" evidence="2">
    <location>
        <begin position="5"/>
        <end position="80"/>
    </location>
</feature>
<dbReference type="PANTHER" id="PTHR34477">
    <property type="entry name" value="UPF0213 PROTEIN YHBQ"/>
    <property type="match status" value="1"/>
</dbReference>
<dbReference type="PANTHER" id="PTHR34477:SF1">
    <property type="entry name" value="UPF0213 PROTEIN YHBQ"/>
    <property type="match status" value="1"/>
</dbReference>
<dbReference type="GeneID" id="63963884"/>
<dbReference type="CDD" id="cd10456">
    <property type="entry name" value="GIY-YIG_UPF0213"/>
    <property type="match status" value="1"/>
</dbReference>
<name>A0A3B6V7T3_BRAHW</name>
<dbReference type="Pfam" id="PF01541">
    <property type="entry name" value="GIY-YIG"/>
    <property type="match status" value="1"/>
</dbReference>
<keyword evidence="3" id="KW-0255">Endonuclease</keyword>
<dbReference type="PROSITE" id="PS50164">
    <property type="entry name" value="GIY_YIG"/>
    <property type="match status" value="1"/>
</dbReference>
<organism evidence="3 4">
    <name type="scientific">Brachyspira hyodysenteriae (strain ATCC 49526 / WA1)</name>
    <dbReference type="NCBI Taxonomy" id="565034"/>
    <lineage>
        <taxon>Bacteria</taxon>
        <taxon>Pseudomonadati</taxon>
        <taxon>Spirochaetota</taxon>
        <taxon>Spirochaetia</taxon>
        <taxon>Brachyspirales</taxon>
        <taxon>Brachyspiraceae</taxon>
        <taxon>Brachyspira</taxon>
    </lineage>
</organism>
<dbReference type="Proteomes" id="UP000001803">
    <property type="component" value="Chromosome"/>
</dbReference>
<dbReference type="EMBL" id="CP001357">
    <property type="protein sequence ID" value="ACN82593.1"/>
    <property type="molecule type" value="Genomic_DNA"/>
</dbReference>
<evidence type="ECO:0000259" key="2">
    <source>
        <dbReference type="PROSITE" id="PS50164"/>
    </source>
</evidence>
<keyword evidence="3" id="KW-0540">Nuclease</keyword>
<dbReference type="AlphaFoldDB" id="A0A3B6V7T3"/>
<keyword evidence="3" id="KW-0378">Hydrolase</keyword>
<dbReference type="RefSeq" id="WP_012669646.1">
    <property type="nucleotide sequence ID" value="NC_012225.1"/>
</dbReference>
<dbReference type="STRING" id="565034.BHWA1_00090"/>
<evidence type="ECO:0000313" key="4">
    <source>
        <dbReference type="Proteomes" id="UP000001803"/>
    </source>
</evidence>
<dbReference type="GO" id="GO:0004519">
    <property type="term" value="F:endonuclease activity"/>
    <property type="evidence" value="ECO:0007669"/>
    <property type="project" value="UniProtKB-KW"/>
</dbReference>
<dbReference type="SUPFAM" id="SSF82771">
    <property type="entry name" value="GIY-YIG endonuclease"/>
    <property type="match status" value="1"/>
</dbReference>
<gene>
    <name evidence="3" type="ordered locus">BHWA1_00090</name>
</gene>
<accession>A0A3B6V7T3</accession>
<sequence>MEDNKSYYVYIILCENDSYYTGITNDLINRFNKHAKGRGANYTKFRKPLRYLSAWKVENVNIALSVEHYIKSVDKKIKTMFIENKRLLKSYYIKEMKNKKKDFNINISIKSLSKKDIEYINNSVYNNTI</sequence>
<comment type="similarity">
    <text evidence="1">Belongs to the UPF0213 family.</text>
</comment>
<dbReference type="KEGG" id="bhy:BHWA1_00090"/>
<dbReference type="InterPro" id="IPR035901">
    <property type="entry name" value="GIY-YIG_endonuc_sf"/>
</dbReference>
<evidence type="ECO:0000313" key="3">
    <source>
        <dbReference type="EMBL" id="ACN82593.1"/>
    </source>
</evidence>
<dbReference type="Gene3D" id="3.40.1440.10">
    <property type="entry name" value="GIY-YIG endonuclease"/>
    <property type="match status" value="1"/>
</dbReference>
<dbReference type="InterPro" id="IPR050190">
    <property type="entry name" value="UPF0213_domain"/>
</dbReference>
<proteinExistence type="inferred from homology"/>
<keyword evidence="4" id="KW-1185">Reference proteome</keyword>
<protein>
    <submittedName>
        <fullName evidence="3">Endonuclease containing a URI domain</fullName>
    </submittedName>
</protein>